<dbReference type="EMBL" id="FRAP01000016">
    <property type="protein sequence ID" value="SHL03529.1"/>
    <property type="molecule type" value="Genomic_DNA"/>
</dbReference>
<evidence type="ECO:0000313" key="2">
    <source>
        <dbReference type="EMBL" id="SHL03529.1"/>
    </source>
</evidence>
<dbReference type="AlphaFoldDB" id="A0A1M6XCB4"/>
<accession>A0A1M6XCB4</accession>
<dbReference type="Pfam" id="PF20199">
    <property type="entry name" value="RepSA"/>
    <property type="match status" value="1"/>
</dbReference>
<sequence length="568" mass="63211">MTTTHDVATDPAGSTGLAPDAEWIDQDQLTRAQKALLALSGEVAQELAEQHGVCVRPLAMRRIDQSSGRVDVVAVPCGSTWEDQCRPCSDKARRLRMVQCREGWHLEDEPIGTPAAPSERHKQLMAARADLHVAYAAARRDGDDDECEAIRETVAEIDAELRGLGVRGRLAPLDPEPSVVRRSTRRRQDAPNLPRRPVENRTLGRVFGGKYRPSTFLTLTLPSYGRVDGDGAALDPETYDYRRAARDAIHFPKIVDRFWQNTRRCVGWDVQYFATLEPQRRGAPHLHAAIRGSISRAELRMIAAATYHQVWWPAHDEIVYSGDRVPRWCDRAKAFVDPDTREPLSTFDEARADLTVPAHTVRFGAQVHVKGILGGTEEAGRHIGYLTKYLSKSVSTAAGLGDQATERQREHARRLVAELRVTPCSPRCGVWLLYGIEPKGARPSTTPGQCKAKAHKPEHLGIAGRRVLVSRKWSNKSLDDHRAERAAFVRQLLERAGVRPGYAVDDGPFEWERTRPGDTDVPTRPVLLLHAISERQRWKADYTAAQLATAGLDDNCSATRDHEPGEAA</sequence>
<evidence type="ECO:0000313" key="3">
    <source>
        <dbReference type="Proteomes" id="UP000184363"/>
    </source>
</evidence>
<proteinExistence type="predicted"/>
<dbReference type="InterPro" id="IPR046828">
    <property type="entry name" value="RepSA"/>
</dbReference>
<reference evidence="2 3" key="1">
    <citation type="submission" date="2016-11" db="EMBL/GenBank/DDBJ databases">
        <authorList>
            <person name="Jaros S."/>
            <person name="Januszkiewicz K."/>
            <person name="Wedrychowicz H."/>
        </authorList>
    </citation>
    <scope>NUCLEOTIDE SEQUENCE [LARGE SCALE GENOMIC DNA]</scope>
    <source>
        <strain evidence="2 3">DSM 43832</strain>
    </source>
</reference>
<dbReference type="Proteomes" id="UP000184363">
    <property type="component" value="Unassembled WGS sequence"/>
</dbReference>
<name>A0A1M6XCB4_PSETH</name>
<protein>
    <recommendedName>
        <fullName evidence="4">Replication initiator protein</fullName>
    </recommendedName>
</protein>
<dbReference type="STRING" id="1848.SAMN05443637_116161"/>
<keyword evidence="3" id="KW-1185">Reference proteome</keyword>
<organism evidence="2 3">
    <name type="scientific">Pseudonocardia thermophila</name>
    <dbReference type="NCBI Taxonomy" id="1848"/>
    <lineage>
        <taxon>Bacteria</taxon>
        <taxon>Bacillati</taxon>
        <taxon>Actinomycetota</taxon>
        <taxon>Actinomycetes</taxon>
        <taxon>Pseudonocardiales</taxon>
        <taxon>Pseudonocardiaceae</taxon>
        <taxon>Pseudonocardia</taxon>
    </lineage>
</organism>
<feature type="region of interest" description="Disordered" evidence="1">
    <location>
        <begin position="174"/>
        <end position="199"/>
    </location>
</feature>
<evidence type="ECO:0000256" key="1">
    <source>
        <dbReference type="SAM" id="MobiDB-lite"/>
    </source>
</evidence>
<dbReference type="RefSeq" id="WP_073458787.1">
    <property type="nucleotide sequence ID" value="NZ_CALGVN010000027.1"/>
</dbReference>
<gene>
    <name evidence="2" type="ORF">SAMN05443637_116161</name>
</gene>
<evidence type="ECO:0008006" key="4">
    <source>
        <dbReference type="Google" id="ProtNLM"/>
    </source>
</evidence>